<dbReference type="EMBL" id="MPUH01000393">
    <property type="protein sequence ID" value="OMJ81121.1"/>
    <property type="molecule type" value="Genomic_DNA"/>
</dbReference>
<evidence type="ECO:0000313" key="9">
    <source>
        <dbReference type="EMBL" id="OMJ81121.1"/>
    </source>
</evidence>
<keyword evidence="4" id="KW-0378">Hydrolase</keyword>
<comment type="cofactor">
    <cofactor evidence="1">
        <name>Zn(2+)</name>
        <dbReference type="ChEBI" id="CHEBI:29105"/>
    </cofactor>
</comment>
<comment type="caution">
    <text evidence="9">The sequence shown here is derived from an EMBL/GenBank/DDBJ whole genome shotgun (WGS) entry which is preliminary data.</text>
</comment>
<dbReference type="SUPFAM" id="SSF88688">
    <property type="entry name" value="Families 57/38 glycoside transferase middle domain"/>
    <property type="match status" value="1"/>
</dbReference>
<evidence type="ECO:0000256" key="3">
    <source>
        <dbReference type="ARBA" id="ARBA00022723"/>
    </source>
</evidence>
<dbReference type="Gene3D" id="2.70.98.30">
    <property type="entry name" value="Golgi alpha-mannosidase II, domain 4"/>
    <property type="match status" value="1"/>
</dbReference>
<dbReference type="InterPro" id="IPR011330">
    <property type="entry name" value="Glyco_hydro/deAcase_b/a-brl"/>
</dbReference>
<dbReference type="OrthoDB" id="441398at2759"/>
<dbReference type="InterPro" id="IPR027291">
    <property type="entry name" value="Glyco_hydro_38_N_sf"/>
</dbReference>
<feature type="domain" description="Glycoside hydrolase family 38 central" evidence="8">
    <location>
        <begin position="286"/>
        <end position="354"/>
    </location>
</feature>
<dbReference type="SMART" id="SM00872">
    <property type="entry name" value="Alpha-mann_mid"/>
    <property type="match status" value="1"/>
</dbReference>
<feature type="transmembrane region" description="Helical" evidence="7">
    <location>
        <begin position="861"/>
        <end position="882"/>
    </location>
</feature>
<name>A0A1R2BWP2_9CILI</name>
<dbReference type="GO" id="GO:0005764">
    <property type="term" value="C:lysosome"/>
    <property type="evidence" value="ECO:0007669"/>
    <property type="project" value="TreeGrafter"/>
</dbReference>
<protein>
    <recommendedName>
        <fullName evidence="8">Glycoside hydrolase family 38 central domain-containing protein</fullName>
    </recommendedName>
</protein>
<dbReference type="Proteomes" id="UP000187209">
    <property type="component" value="Unassembled WGS sequence"/>
</dbReference>
<evidence type="ECO:0000256" key="7">
    <source>
        <dbReference type="SAM" id="Phobius"/>
    </source>
</evidence>
<dbReference type="SUPFAM" id="SSF74650">
    <property type="entry name" value="Galactose mutarotase-like"/>
    <property type="match status" value="1"/>
</dbReference>
<dbReference type="GO" id="GO:0004559">
    <property type="term" value="F:alpha-mannosidase activity"/>
    <property type="evidence" value="ECO:0007669"/>
    <property type="project" value="InterPro"/>
</dbReference>
<proteinExistence type="inferred from homology"/>
<dbReference type="PANTHER" id="PTHR11607">
    <property type="entry name" value="ALPHA-MANNOSIDASE"/>
    <property type="match status" value="1"/>
</dbReference>
<evidence type="ECO:0000256" key="1">
    <source>
        <dbReference type="ARBA" id="ARBA00001947"/>
    </source>
</evidence>
<dbReference type="InterPro" id="IPR028995">
    <property type="entry name" value="Glyco_hydro_57/38_cen_sf"/>
</dbReference>
<evidence type="ECO:0000259" key="8">
    <source>
        <dbReference type="SMART" id="SM00872"/>
    </source>
</evidence>
<keyword evidence="5" id="KW-0862">Zinc</keyword>
<dbReference type="GO" id="GO:0006013">
    <property type="term" value="P:mannose metabolic process"/>
    <property type="evidence" value="ECO:0007669"/>
    <property type="project" value="InterPro"/>
</dbReference>
<dbReference type="AlphaFoldDB" id="A0A1R2BWP2"/>
<dbReference type="GO" id="GO:0030246">
    <property type="term" value="F:carbohydrate binding"/>
    <property type="evidence" value="ECO:0007669"/>
    <property type="project" value="InterPro"/>
</dbReference>
<evidence type="ECO:0000256" key="6">
    <source>
        <dbReference type="ARBA" id="ARBA00023295"/>
    </source>
</evidence>
<evidence type="ECO:0000313" key="10">
    <source>
        <dbReference type="Proteomes" id="UP000187209"/>
    </source>
</evidence>
<dbReference type="PANTHER" id="PTHR11607:SF3">
    <property type="entry name" value="LYSOSOMAL ALPHA-MANNOSIDASE"/>
    <property type="match status" value="1"/>
</dbReference>
<evidence type="ECO:0000256" key="4">
    <source>
        <dbReference type="ARBA" id="ARBA00022801"/>
    </source>
</evidence>
<dbReference type="InterPro" id="IPR050843">
    <property type="entry name" value="Glycosyl_Hydrlase_38"/>
</dbReference>
<keyword evidence="7" id="KW-0812">Transmembrane</keyword>
<dbReference type="InterPro" id="IPR000602">
    <property type="entry name" value="Glyco_hydro_38_N"/>
</dbReference>
<dbReference type="Pfam" id="PF01074">
    <property type="entry name" value="Glyco_hydro_38N"/>
    <property type="match status" value="1"/>
</dbReference>
<dbReference type="InterPro" id="IPR037094">
    <property type="entry name" value="Glyco_hydro_38_cen_sf"/>
</dbReference>
<dbReference type="Gene3D" id="1.20.1270.50">
    <property type="entry name" value="Glycoside hydrolase family 38, central domain"/>
    <property type="match status" value="1"/>
</dbReference>
<accession>A0A1R2BWP2</accession>
<sequence length="900" mass="105530">MLDLIISRPDAKFVWAEVYFLARYLQEYPERKPQVISSIQKKQFEIVGGGWVQHDEATVDFEMALRQTEAGFEYISRELGVEKVKIGWQMDPFGHSSITPALFEKMGLEVLVFSRIEDSFRVFYIKIQLQNSSNLEFIWKTQGLGSKTGIFTHVLNDHYYSPGFLTQLPWEKQCYGQLPANDTGVYNCIQEIEKYVNSSSYKYKTSHHLMLIGADFYFTDKNFTFDFIDLLSKISELSTNFTIKLSTASEYFDAVLSTNTTFQVYSGDILPLVSPGFRNKPRYWWKAWTGFYSTKPYIKKMIYDGQKIVRFGEIIKTSWKNEKIMAYEINLGTHHDAITGTMREFVYEDYIIRLDKDIRMFFDEIGYIINDIMRLEYKKDTGDVVIPYKVVFAINPINWSVVKTLSFETWGKFVKVFDTNGVVFKTQVVPFIGNYKVYFVCRLKGLEVKTLFIEEYTYMCNGCSEISNKTKDQEIGNEFIGLGLDRGLLTSLKKGKNEYFIAGRIVRYNSYMSGYYSFTQTEPAEIIGRLIRYNCFKGSVVDIAESEFSYKQEIFIQRIIVDKISDNFVMKFYVYAERDTDIFYRFYQIYDRTGWFYTFNTANIQKRYFEHNTVNKTGHNYYPITGGLIVDLNKQFMYVIPTFAVGAGMPYENVFEINLHRHPSYDDGFGVGEYAGDKYPVEHEWLIGFSNLNYHNIWKHFIEHRSSPILLFSMSNNSLTTNYKQSSDYITPYNYKNSHIFLNENTCGYLSSLVSRNNFYIFRILNICNYPIKIEFIENFEEINAGGLPLYNPKVLLEKGFIEFKTYNNSGKNVLDYPDKDFVDGIKPFELKTYKVKAFGVMRQDIMIEKIVEYDDDDEKLYFFILCFGACLACFLVFFAVMKKVRKVFRLRENKELKKA</sequence>
<dbReference type="SUPFAM" id="SSF88713">
    <property type="entry name" value="Glycoside hydrolase/deacetylase"/>
    <property type="match status" value="1"/>
</dbReference>
<keyword evidence="6" id="KW-0326">Glycosidase</keyword>
<reference evidence="9 10" key="1">
    <citation type="submission" date="2016-11" db="EMBL/GenBank/DDBJ databases">
        <title>The macronuclear genome of Stentor coeruleus: a giant cell with tiny introns.</title>
        <authorList>
            <person name="Slabodnick M."/>
            <person name="Ruby J.G."/>
            <person name="Reiff S.B."/>
            <person name="Swart E.C."/>
            <person name="Gosai S."/>
            <person name="Prabakaran S."/>
            <person name="Witkowska E."/>
            <person name="Larue G.E."/>
            <person name="Fisher S."/>
            <person name="Freeman R.M."/>
            <person name="Gunawardena J."/>
            <person name="Chu W."/>
            <person name="Stover N.A."/>
            <person name="Gregory B.D."/>
            <person name="Nowacki M."/>
            <person name="Derisi J."/>
            <person name="Roy S.W."/>
            <person name="Marshall W.F."/>
            <person name="Sood P."/>
        </authorList>
    </citation>
    <scope>NUCLEOTIDE SEQUENCE [LARGE SCALE GENOMIC DNA]</scope>
    <source>
        <strain evidence="9">WM001</strain>
    </source>
</reference>
<evidence type="ECO:0000256" key="2">
    <source>
        <dbReference type="ARBA" id="ARBA00009792"/>
    </source>
</evidence>
<evidence type="ECO:0000256" key="5">
    <source>
        <dbReference type="ARBA" id="ARBA00022833"/>
    </source>
</evidence>
<keyword evidence="3" id="KW-0479">Metal-binding</keyword>
<organism evidence="9 10">
    <name type="scientific">Stentor coeruleus</name>
    <dbReference type="NCBI Taxonomy" id="5963"/>
    <lineage>
        <taxon>Eukaryota</taxon>
        <taxon>Sar</taxon>
        <taxon>Alveolata</taxon>
        <taxon>Ciliophora</taxon>
        <taxon>Postciliodesmatophora</taxon>
        <taxon>Heterotrichea</taxon>
        <taxon>Heterotrichida</taxon>
        <taxon>Stentoridae</taxon>
        <taxon>Stentor</taxon>
    </lineage>
</organism>
<keyword evidence="10" id="KW-1185">Reference proteome</keyword>
<dbReference type="GO" id="GO:0046872">
    <property type="term" value="F:metal ion binding"/>
    <property type="evidence" value="ECO:0007669"/>
    <property type="project" value="UniProtKB-KW"/>
</dbReference>
<gene>
    <name evidence="9" type="ORF">SteCoe_18483</name>
</gene>
<comment type="similarity">
    <text evidence="2">Belongs to the glycosyl hydrolase 38 family.</text>
</comment>
<dbReference type="Gene3D" id="3.20.110.10">
    <property type="entry name" value="Glycoside hydrolase 38, N terminal domain"/>
    <property type="match status" value="1"/>
</dbReference>
<dbReference type="InterPro" id="IPR011013">
    <property type="entry name" value="Gal_mutarotase_sf_dom"/>
</dbReference>
<dbReference type="InterPro" id="IPR015341">
    <property type="entry name" value="Glyco_hydro_38_cen"/>
</dbReference>
<keyword evidence="7" id="KW-0472">Membrane</keyword>
<keyword evidence="7" id="KW-1133">Transmembrane helix</keyword>